<feature type="chain" id="PRO_5045259035" evidence="2">
    <location>
        <begin position="26"/>
        <end position="106"/>
    </location>
</feature>
<evidence type="ECO:0000256" key="1">
    <source>
        <dbReference type="SAM" id="MobiDB-lite"/>
    </source>
</evidence>
<keyword evidence="4" id="KW-1185">Reference proteome</keyword>
<evidence type="ECO:0000313" key="3">
    <source>
        <dbReference type="EMBL" id="MFC4012406.1"/>
    </source>
</evidence>
<reference evidence="4" key="1">
    <citation type="journal article" date="2019" name="Int. J. Syst. Evol. Microbiol.">
        <title>The Global Catalogue of Microorganisms (GCM) 10K type strain sequencing project: providing services to taxonomists for standard genome sequencing and annotation.</title>
        <authorList>
            <consortium name="The Broad Institute Genomics Platform"/>
            <consortium name="The Broad Institute Genome Sequencing Center for Infectious Disease"/>
            <person name="Wu L."/>
            <person name="Ma J."/>
        </authorList>
    </citation>
    <scope>NUCLEOTIDE SEQUENCE [LARGE SCALE GENOMIC DNA]</scope>
    <source>
        <strain evidence="4">TBRC 1276</strain>
    </source>
</reference>
<proteinExistence type="predicted"/>
<organism evidence="3 4">
    <name type="scientific">Nonomuraea purpurea</name>
    <dbReference type="NCBI Taxonomy" id="1849276"/>
    <lineage>
        <taxon>Bacteria</taxon>
        <taxon>Bacillati</taxon>
        <taxon>Actinomycetota</taxon>
        <taxon>Actinomycetes</taxon>
        <taxon>Streptosporangiales</taxon>
        <taxon>Streptosporangiaceae</taxon>
        <taxon>Nonomuraea</taxon>
    </lineage>
</organism>
<evidence type="ECO:0000313" key="4">
    <source>
        <dbReference type="Proteomes" id="UP001595851"/>
    </source>
</evidence>
<accession>A0ABV8GES8</accession>
<feature type="signal peptide" evidence="2">
    <location>
        <begin position="1"/>
        <end position="25"/>
    </location>
</feature>
<dbReference type="EMBL" id="JBHSBI010000021">
    <property type="protein sequence ID" value="MFC4012406.1"/>
    <property type="molecule type" value="Genomic_DNA"/>
</dbReference>
<keyword evidence="2" id="KW-0732">Signal</keyword>
<dbReference type="RefSeq" id="WP_379532314.1">
    <property type="nucleotide sequence ID" value="NZ_JBHSBI010000021.1"/>
</dbReference>
<dbReference type="Proteomes" id="UP001595851">
    <property type="component" value="Unassembled WGS sequence"/>
</dbReference>
<name>A0ABV8GES8_9ACTN</name>
<feature type="region of interest" description="Disordered" evidence="1">
    <location>
        <begin position="87"/>
        <end position="106"/>
    </location>
</feature>
<evidence type="ECO:0000256" key="2">
    <source>
        <dbReference type="SAM" id="SignalP"/>
    </source>
</evidence>
<sequence>MRRFGPLLAVSAIGATALFAGPALAETSSSTTVKHKVVALDDDGDWKDVFTWALDKNDRSLRDSDTWDRDRWHQWVDTYWDMRDEYDREDEPEWDREEEYDFDGDD</sequence>
<comment type="caution">
    <text evidence="3">The sequence shown here is derived from an EMBL/GenBank/DDBJ whole genome shotgun (WGS) entry which is preliminary data.</text>
</comment>
<protein>
    <submittedName>
        <fullName evidence="3">Uncharacterized protein</fullName>
    </submittedName>
</protein>
<gene>
    <name evidence="3" type="ORF">ACFOY2_34585</name>
</gene>